<dbReference type="AlphaFoldDB" id="A0A2P5DW23"/>
<keyword evidence="1" id="KW-0472">Membrane</keyword>
<proteinExistence type="predicted"/>
<keyword evidence="3" id="KW-1185">Reference proteome</keyword>
<organism evidence="2 3">
    <name type="scientific">Parasponia andersonii</name>
    <name type="common">Sponia andersonii</name>
    <dbReference type="NCBI Taxonomy" id="3476"/>
    <lineage>
        <taxon>Eukaryota</taxon>
        <taxon>Viridiplantae</taxon>
        <taxon>Streptophyta</taxon>
        <taxon>Embryophyta</taxon>
        <taxon>Tracheophyta</taxon>
        <taxon>Spermatophyta</taxon>
        <taxon>Magnoliopsida</taxon>
        <taxon>eudicotyledons</taxon>
        <taxon>Gunneridae</taxon>
        <taxon>Pentapetalae</taxon>
        <taxon>rosids</taxon>
        <taxon>fabids</taxon>
        <taxon>Rosales</taxon>
        <taxon>Cannabaceae</taxon>
        <taxon>Parasponia</taxon>
    </lineage>
</organism>
<dbReference type="Proteomes" id="UP000237105">
    <property type="component" value="Unassembled WGS sequence"/>
</dbReference>
<feature type="non-terminal residue" evidence="2">
    <location>
        <position position="1"/>
    </location>
</feature>
<evidence type="ECO:0000313" key="2">
    <source>
        <dbReference type="EMBL" id="PON77449.1"/>
    </source>
</evidence>
<evidence type="ECO:0000256" key="1">
    <source>
        <dbReference type="SAM" id="Phobius"/>
    </source>
</evidence>
<evidence type="ECO:0000313" key="3">
    <source>
        <dbReference type="Proteomes" id="UP000237105"/>
    </source>
</evidence>
<sequence>IYVYTSLQTKFFFKILKHKERERRAIGQSLCPFLVPNLFIKTLFFFFIVILGASFAGSGRYSQ</sequence>
<keyword evidence="1" id="KW-0812">Transmembrane</keyword>
<keyword evidence="1" id="KW-1133">Transmembrane helix</keyword>
<reference evidence="3" key="1">
    <citation type="submission" date="2016-06" db="EMBL/GenBank/DDBJ databases">
        <title>Parallel loss of symbiosis genes in relatives of nitrogen-fixing non-legume Parasponia.</title>
        <authorList>
            <person name="Van Velzen R."/>
            <person name="Holmer R."/>
            <person name="Bu F."/>
            <person name="Rutten L."/>
            <person name="Van Zeijl A."/>
            <person name="Liu W."/>
            <person name="Santuari L."/>
            <person name="Cao Q."/>
            <person name="Sharma T."/>
            <person name="Shen D."/>
            <person name="Roswanjaya Y."/>
            <person name="Wardhani T."/>
            <person name="Kalhor M.S."/>
            <person name="Jansen J."/>
            <person name="Van den Hoogen J."/>
            <person name="Gungor B."/>
            <person name="Hartog M."/>
            <person name="Hontelez J."/>
            <person name="Verver J."/>
            <person name="Yang W.-C."/>
            <person name="Schijlen E."/>
            <person name="Repin R."/>
            <person name="Schilthuizen M."/>
            <person name="Schranz E."/>
            <person name="Heidstra R."/>
            <person name="Miyata K."/>
            <person name="Fedorova E."/>
            <person name="Kohlen W."/>
            <person name="Bisseling T."/>
            <person name="Smit S."/>
            <person name="Geurts R."/>
        </authorList>
    </citation>
    <scope>NUCLEOTIDE SEQUENCE [LARGE SCALE GENOMIC DNA]</scope>
    <source>
        <strain evidence="3">cv. WU1-14</strain>
    </source>
</reference>
<comment type="caution">
    <text evidence="2">The sequence shown here is derived from an EMBL/GenBank/DDBJ whole genome shotgun (WGS) entry which is preliminary data.</text>
</comment>
<name>A0A2P5DW23_PARAD</name>
<feature type="transmembrane region" description="Helical" evidence="1">
    <location>
        <begin position="38"/>
        <end position="57"/>
    </location>
</feature>
<accession>A0A2P5DW23</accession>
<gene>
    <name evidence="2" type="ORF">PanWU01x14_026100</name>
</gene>
<protein>
    <submittedName>
        <fullName evidence="2">Uncharacterized protein</fullName>
    </submittedName>
</protein>
<dbReference type="EMBL" id="JXTB01000013">
    <property type="protein sequence ID" value="PON77449.1"/>
    <property type="molecule type" value="Genomic_DNA"/>
</dbReference>